<organism evidence="1 2">
    <name type="scientific">Candidatus Competibacter denitrificans Run_A_D11</name>
    <dbReference type="NCBI Taxonomy" id="1400863"/>
    <lineage>
        <taxon>Bacteria</taxon>
        <taxon>Pseudomonadati</taxon>
        <taxon>Pseudomonadota</taxon>
        <taxon>Gammaproteobacteria</taxon>
        <taxon>Candidatus Competibacteraceae</taxon>
        <taxon>Candidatus Competibacter</taxon>
    </lineage>
</organism>
<evidence type="ECO:0000313" key="2">
    <source>
        <dbReference type="Proteomes" id="UP000035760"/>
    </source>
</evidence>
<dbReference type="EMBL" id="CBTJ020000037">
    <property type="protein sequence ID" value="CDI02452.1"/>
    <property type="molecule type" value="Genomic_DNA"/>
</dbReference>
<dbReference type="RefSeq" id="WP_171820435.1">
    <property type="nucleotide sequence ID" value="NZ_CBTJ020000037.1"/>
</dbReference>
<accession>W6M439</accession>
<gene>
    <name evidence="1" type="ORF">BN873_300073</name>
</gene>
<name>W6M439_9GAMM</name>
<evidence type="ECO:0000313" key="1">
    <source>
        <dbReference type="EMBL" id="CDI02452.1"/>
    </source>
</evidence>
<keyword evidence="2" id="KW-1185">Reference proteome</keyword>
<dbReference type="Proteomes" id="UP000035760">
    <property type="component" value="Unassembled WGS sequence"/>
</dbReference>
<reference evidence="1" key="1">
    <citation type="submission" date="2013-07" db="EMBL/GenBank/DDBJ databases">
        <authorList>
            <person name="McIlroy S."/>
        </authorList>
    </citation>
    <scope>NUCLEOTIDE SEQUENCE [LARGE SCALE GENOMIC DNA]</scope>
    <source>
        <strain evidence="1">Run_A_D11</strain>
    </source>
</reference>
<reference evidence="1" key="2">
    <citation type="submission" date="2014-03" db="EMBL/GenBank/DDBJ databases">
        <title>Candidatus Competibacter-lineage genomes retrieved from metagenomes reveal functional metabolic diversity.</title>
        <authorList>
            <person name="McIlroy S.J."/>
            <person name="Albertsen M."/>
            <person name="Andresen E.K."/>
            <person name="Saunders A.M."/>
            <person name="Kristiansen R."/>
            <person name="Stokholm-Bjerregaard M."/>
            <person name="Nielsen K.L."/>
            <person name="Nielsen P.H."/>
        </authorList>
    </citation>
    <scope>NUCLEOTIDE SEQUENCE</scope>
    <source>
        <strain evidence="1">Run_A_D11</strain>
    </source>
</reference>
<protein>
    <submittedName>
        <fullName evidence="1">Uncharacterized protein</fullName>
    </submittedName>
</protein>
<proteinExistence type="predicted"/>
<dbReference type="AlphaFoldDB" id="W6M439"/>
<sequence>METPCLLCALPFLVLLAVGAAAVITRIGLQIAWRRGLTSTLVSSWLKDWRFY</sequence>
<comment type="caution">
    <text evidence="1">The sequence shown here is derived from an EMBL/GenBank/DDBJ whole genome shotgun (WGS) entry which is preliminary data.</text>
</comment>